<dbReference type="InterPro" id="IPR026100">
    <property type="entry name" value="Tmem223"/>
</dbReference>
<keyword evidence="1" id="KW-1133">Transmembrane helix</keyword>
<dbReference type="GeneID" id="75917202"/>
<dbReference type="InterPro" id="IPR045325">
    <property type="entry name" value="TMEM70/TMEM186/TMEM223"/>
</dbReference>
<keyword evidence="3" id="KW-1185">Reference proteome</keyword>
<sequence length="160" mass="17909">MYHMVKRKGELKGQSFSRVPSLLLMSYPSDEEDSPYVLAPKPQRLGIASGLVAVGVGISAAMCLYPWRYINRLSLLKGGNMVRLETCAKGLASHKVKEYPINKLAASQRVYTGVGPRGTDAINSTSSYVFLRSERERMGYILDRKGNYLDPRIFDGLFQR</sequence>
<dbReference type="GO" id="GO:0005739">
    <property type="term" value="C:mitochondrion"/>
    <property type="evidence" value="ECO:0007669"/>
    <property type="project" value="TreeGrafter"/>
</dbReference>
<dbReference type="RefSeq" id="XP_051441121.1">
    <property type="nucleotide sequence ID" value="XM_051591859.1"/>
</dbReference>
<dbReference type="AlphaFoldDB" id="A0AAD5E3N6"/>
<evidence type="ECO:0000313" key="3">
    <source>
        <dbReference type="Proteomes" id="UP001206595"/>
    </source>
</evidence>
<evidence type="ECO:0000313" key="2">
    <source>
        <dbReference type="EMBL" id="KAI8576117.1"/>
    </source>
</evidence>
<name>A0AAD5E3N6_UMBRA</name>
<dbReference type="Pfam" id="PF06979">
    <property type="entry name" value="TMEM70"/>
    <property type="match status" value="1"/>
</dbReference>
<proteinExistence type="predicted"/>
<evidence type="ECO:0000256" key="1">
    <source>
        <dbReference type="SAM" id="Phobius"/>
    </source>
</evidence>
<dbReference type="PANTHER" id="PTHR14549:SF2">
    <property type="entry name" value="TRANSMEMBRANE PROTEIN 223"/>
    <property type="match status" value="1"/>
</dbReference>
<reference evidence="2" key="1">
    <citation type="submission" date="2021-06" db="EMBL/GenBank/DDBJ databases">
        <authorList>
            <consortium name="DOE Joint Genome Institute"/>
            <person name="Mondo S.J."/>
            <person name="Amses K.R."/>
            <person name="Simmons D.R."/>
            <person name="Longcore J.E."/>
            <person name="Seto K."/>
            <person name="Alves G.H."/>
            <person name="Bonds A.E."/>
            <person name="Quandt C.A."/>
            <person name="Davis W.J."/>
            <person name="Chang Y."/>
            <person name="Letcher P.M."/>
            <person name="Powell M.J."/>
            <person name="Kuo A."/>
            <person name="Labutti K."/>
            <person name="Pangilinan J."/>
            <person name="Andreopoulos W."/>
            <person name="Tritt A."/>
            <person name="Riley R."/>
            <person name="Hundley H."/>
            <person name="Johnson J."/>
            <person name="Lipzen A."/>
            <person name="Barry K."/>
            <person name="Berbee M.L."/>
            <person name="Buchler N.E."/>
            <person name="Grigoriev I.V."/>
            <person name="Spatafora J.W."/>
            <person name="Stajich J.E."/>
            <person name="James T.Y."/>
        </authorList>
    </citation>
    <scope>NUCLEOTIDE SEQUENCE</scope>
    <source>
        <strain evidence="2">AG</strain>
    </source>
</reference>
<organism evidence="2 3">
    <name type="scientific">Umbelopsis ramanniana AG</name>
    <dbReference type="NCBI Taxonomy" id="1314678"/>
    <lineage>
        <taxon>Eukaryota</taxon>
        <taxon>Fungi</taxon>
        <taxon>Fungi incertae sedis</taxon>
        <taxon>Mucoromycota</taxon>
        <taxon>Mucoromycotina</taxon>
        <taxon>Umbelopsidomycetes</taxon>
        <taxon>Umbelopsidales</taxon>
        <taxon>Umbelopsidaceae</taxon>
        <taxon>Umbelopsis</taxon>
    </lineage>
</organism>
<reference evidence="2" key="2">
    <citation type="journal article" date="2022" name="Proc. Natl. Acad. Sci. U.S.A.">
        <title>Diploid-dominant life cycles characterize the early evolution of Fungi.</title>
        <authorList>
            <person name="Amses K.R."/>
            <person name="Simmons D.R."/>
            <person name="Longcore J.E."/>
            <person name="Mondo S.J."/>
            <person name="Seto K."/>
            <person name="Jeronimo G.H."/>
            <person name="Bonds A.E."/>
            <person name="Quandt C.A."/>
            <person name="Davis W.J."/>
            <person name="Chang Y."/>
            <person name="Federici B.A."/>
            <person name="Kuo A."/>
            <person name="LaButti K."/>
            <person name="Pangilinan J."/>
            <person name="Andreopoulos W."/>
            <person name="Tritt A."/>
            <person name="Riley R."/>
            <person name="Hundley H."/>
            <person name="Johnson J."/>
            <person name="Lipzen A."/>
            <person name="Barry K."/>
            <person name="Lang B.F."/>
            <person name="Cuomo C.A."/>
            <person name="Buchler N.E."/>
            <person name="Grigoriev I.V."/>
            <person name="Spatafora J.W."/>
            <person name="Stajich J.E."/>
            <person name="James T.Y."/>
        </authorList>
    </citation>
    <scope>NUCLEOTIDE SEQUENCE</scope>
    <source>
        <strain evidence="2">AG</strain>
    </source>
</reference>
<gene>
    <name evidence="2" type="ORF">K450DRAFT_258556</name>
</gene>
<protein>
    <submittedName>
        <fullName evidence="2">Uncharacterized protein</fullName>
    </submittedName>
</protein>
<accession>A0AAD5E3N6</accession>
<comment type="caution">
    <text evidence="2">The sequence shown here is derived from an EMBL/GenBank/DDBJ whole genome shotgun (WGS) entry which is preliminary data.</text>
</comment>
<dbReference type="EMBL" id="MU620962">
    <property type="protein sequence ID" value="KAI8576117.1"/>
    <property type="molecule type" value="Genomic_DNA"/>
</dbReference>
<keyword evidence="1" id="KW-0472">Membrane</keyword>
<dbReference type="Proteomes" id="UP001206595">
    <property type="component" value="Unassembled WGS sequence"/>
</dbReference>
<dbReference type="PANTHER" id="PTHR14549">
    <property type="entry name" value="TRANSMEMBRANE PROTEIN 223"/>
    <property type="match status" value="1"/>
</dbReference>
<feature type="transmembrane region" description="Helical" evidence="1">
    <location>
        <begin position="45"/>
        <end position="67"/>
    </location>
</feature>
<keyword evidence="1" id="KW-0812">Transmembrane</keyword>